<keyword evidence="2" id="KW-1185">Reference proteome</keyword>
<sequence>MFVTSLLAVVNSRRSISDQEAANVFETGSFGLDVFNPRQNTRSGDHLQSSPFIPCTLENSVVDIRLPTDGYLDTGDM</sequence>
<dbReference type="EMBL" id="KZ857477">
    <property type="protein sequence ID" value="RDX42782.1"/>
    <property type="molecule type" value="Genomic_DNA"/>
</dbReference>
<accession>A0A371CR68</accession>
<dbReference type="AlphaFoldDB" id="A0A371CR68"/>
<proteinExistence type="predicted"/>
<reference evidence="1 2" key="1">
    <citation type="journal article" date="2018" name="Biotechnol. Biofuels">
        <title>Integrative visual omics of the white-rot fungus Polyporus brumalis exposes the biotechnological potential of its oxidative enzymes for delignifying raw plant biomass.</title>
        <authorList>
            <person name="Miyauchi S."/>
            <person name="Rancon A."/>
            <person name="Drula E."/>
            <person name="Hage H."/>
            <person name="Chaduli D."/>
            <person name="Favel A."/>
            <person name="Grisel S."/>
            <person name="Henrissat B."/>
            <person name="Herpoel-Gimbert I."/>
            <person name="Ruiz-Duenas F.J."/>
            <person name="Chevret D."/>
            <person name="Hainaut M."/>
            <person name="Lin J."/>
            <person name="Wang M."/>
            <person name="Pangilinan J."/>
            <person name="Lipzen A."/>
            <person name="Lesage-Meessen L."/>
            <person name="Navarro D."/>
            <person name="Riley R."/>
            <person name="Grigoriev I.V."/>
            <person name="Zhou S."/>
            <person name="Raouche S."/>
            <person name="Rosso M.N."/>
        </authorList>
    </citation>
    <scope>NUCLEOTIDE SEQUENCE [LARGE SCALE GENOMIC DNA]</scope>
    <source>
        <strain evidence="1 2">BRFM 1820</strain>
    </source>
</reference>
<evidence type="ECO:0000313" key="2">
    <source>
        <dbReference type="Proteomes" id="UP000256964"/>
    </source>
</evidence>
<gene>
    <name evidence="1" type="ORF">OH76DRAFT_1410864</name>
</gene>
<dbReference type="Proteomes" id="UP000256964">
    <property type="component" value="Unassembled WGS sequence"/>
</dbReference>
<name>A0A371CR68_9APHY</name>
<protein>
    <submittedName>
        <fullName evidence="1">Uncharacterized protein</fullName>
    </submittedName>
</protein>
<organism evidence="1 2">
    <name type="scientific">Lentinus brumalis</name>
    <dbReference type="NCBI Taxonomy" id="2498619"/>
    <lineage>
        <taxon>Eukaryota</taxon>
        <taxon>Fungi</taxon>
        <taxon>Dikarya</taxon>
        <taxon>Basidiomycota</taxon>
        <taxon>Agaricomycotina</taxon>
        <taxon>Agaricomycetes</taxon>
        <taxon>Polyporales</taxon>
        <taxon>Polyporaceae</taxon>
        <taxon>Lentinus</taxon>
    </lineage>
</organism>
<evidence type="ECO:0000313" key="1">
    <source>
        <dbReference type="EMBL" id="RDX42782.1"/>
    </source>
</evidence>
<dbReference type="OrthoDB" id="2535105at2759"/>